<dbReference type="InterPro" id="IPR026902">
    <property type="entry name" value="RnfC_N"/>
</dbReference>
<accession>A0A645FNF5</accession>
<protein>
    <recommendedName>
        <fullName evidence="1">RnfC Barrel sandwich hybrid domain-containing protein</fullName>
    </recommendedName>
</protein>
<reference evidence="2" key="1">
    <citation type="submission" date="2019-08" db="EMBL/GenBank/DDBJ databases">
        <authorList>
            <person name="Kucharzyk K."/>
            <person name="Murdoch R.W."/>
            <person name="Higgins S."/>
            <person name="Loffler F."/>
        </authorList>
    </citation>
    <scope>NUCLEOTIDE SEQUENCE</scope>
</reference>
<dbReference type="EMBL" id="VSSQ01062252">
    <property type="protein sequence ID" value="MPN15470.1"/>
    <property type="molecule type" value="Genomic_DNA"/>
</dbReference>
<dbReference type="AlphaFoldDB" id="A0A645FNF5"/>
<organism evidence="2">
    <name type="scientific">bioreactor metagenome</name>
    <dbReference type="NCBI Taxonomy" id="1076179"/>
    <lineage>
        <taxon>unclassified sequences</taxon>
        <taxon>metagenomes</taxon>
        <taxon>ecological metagenomes</taxon>
    </lineage>
</organism>
<dbReference type="Pfam" id="PF13375">
    <property type="entry name" value="RnfC_N"/>
    <property type="match status" value="1"/>
</dbReference>
<feature type="domain" description="RnfC Barrel sandwich hybrid" evidence="1">
    <location>
        <begin position="23"/>
        <end position="88"/>
    </location>
</feature>
<proteinExistence type="predicted"/>
<comment type="caution">
    <text evidence="2">The sequence shown here is derived from an EMBL/GenBank/DDBJ whole genome shotgun (WGS) entry which is preliminary data.</text>
</comment>
<gene>
    <name evidence="2" type="ORF">SDC9_162804</name>
</gene>
<name>A0A645FNF5_9ZZZZ</name>
<evidence type="ECO:0000313" key="2">
    <source>
        <dbReference type="EMBL" id="MPN15470.1"/>
    </source>
</evidence>
<sequence>MSRLTARLGLTKYNLPAPLLDEVIPAKMVKIKITQHIGSPSEVCVLVNERVQIGQVIAKAGEGKLGVNTHASIDGIVIAIDDKYITIQSN</sequence>
<evidence type="ECO:0000259" key="1">
    <source>
        <dbReference type="Pfam" id="PF13375"/>
    </source>
</evidence>